<dbReference type="AlphaFoldDB" id="E6SWZ5"/>
<dbReference type="HOGENOM" id="CLU_470662_0_0_10"/>
<keyword evidence="8" id="KW-1185">Reference proteome</keyword>
<dbReference type="Pfam" id="PF06321">
    <property type="entry name" value="P_gingi_FimA"/>
    <property type="match status" value="1"/>
</dbReference>
<dbReference type="Pfam" id="PF16249">
    <property type="entry name" value="DUF4906"/>
    <property type="match status" value="1"/>
</dbReference>
<evidence type="ECO:0000256" key="2">
    <source>
        <dbReference type="ARBA" id="ARBA00006011"/>
    </source>
</evidence>
<dbReference type="eggNOG" id="ENOG502ZQ7M">
    <property type="taxonomic scope" value="Bacteria"/>
</dbReference>
<evidence type="ECO:0000313" key="7">
    <source>
        <dbReference type="EMBL" id="ADV44683.1"/>
    </source>
</evidence>
<dbReference type="InterPro" id="IPR032594">
    <property type="entry name" value="DUF4906"/>
</dbReference>
<protein>
    <recommendedName>
        <fullName evidence="9">DUF4906 domain-containing protein</fullName>
    </recommendedName>
</protein>
<sequence>MPTFLKIMLLSASASLISCMQEYDVPEEPYEEKPAILRLHVENRNQTDAATRTMNENVINDLHILIYNSNGELIGQKYTTGSTATVNTRSTTGCTIYAIANTGNSDLFNHYDIHSENYLKKLTRSISSWNELTEGNTLPMTGSKTNVTIAAGTSTLSGGLTVTRMTAKVTLNVTVAPGFGITIDNYRIYGIPRKAYYVLRPLDTETSTSDTQTSRAGDAVRPAIPVDWTNSGVLTPSSATNTRITFHMFENRPGINSSITDQKDKGKAKVPGIPADSAAYVVINGKALGYKKLSWKIYLGATNTANFNIKRNCAYTYNIVLKPTTTDTRVIYEKSGTVWAGSNIYWDGSKLTFDETVSGNSDLKQGVFFKWGSLIGIITTGDISCFIPTYNATSPTSSTWTLKTYNYDNIYCFKDENLASTNDRGNTYLNDNARNTDAFYQAYKGDICKYLSKTGAVAGNWRMPTSKEFGEGNQYTHSGNFNNAPPTNNEGTALITSSYWTYISDGSIVRFPASGYRGIYSGNLKLPGPEGFYWSSSTGIINAWRMDFLQPSIGGVFARCYYRHDAFVVRCVWDY</sequence>
<organism evidence="7 8">
    <name type="scientific">Bacteroides helcogenes (strain ATCC 35417 / DSM 20613 / JCM 6297 / CCUG 15421 / P 36-108)</name>
    <dbReference type="NCBI Taxonomy" id="693979"/>
    <lineage>
        <taxon>Bacteria</taxon>
        <taxon>Pseudomonadati</taxon>
        <taxon>Bacteroidota</taxon>
        <taxon>Bacteroidia</taxon>
        <taxon>Bacteroidales</taxon>
        <taxon>Bacteroidaceae</taxon>
        <taxon>Bacteroides</taxon>
    </lineage>
</organism>
<evidence type="ECO:0000256" key="4">
    <source>
        <dbReference type="ARBA" id="ARBA00023263"/>
    </source>
</evidence>
<keyword evidence="3" id="KW-0732">Signal</keyword>
<dbReference type="Gene3D" id="2.60.40.2580">
    <property type="match status" value="1"/>
</dbReference>
<dbReference type="PROSITE" id="PS51257">
    <property type="entry name" value="PROKAR_LIPOPROTEIN"/>
    <property type="match status" value="1"/>
</dbReference>
<comment type="similarity">
    <text evidence="2">Belongs to the bacteroidetes fimbrillin superfamily. FimA/Mfa1 family.</text>
</comment>
<dbReference type="KEGG" id="bhl:Bache_2739"/>
<keyword evidence="4" id="KW-0281">Fimbrium</keyword>
<evidence type="ECO:0000256" key="1">
    <source>
        <dbReference type="ARBA" id="ARBA00004561"/>
    </source>
</evidence>
<evidence type="ECO:0008006" key="9">
    <source>
        <dbReference type="Google" id="ProtNLM"/>
    </source>
</evidence>
<evidence type="ECO:0000313" key="8">
    <source>
        <dbReference type="Proteomes" id="UP000008630"/>
    </source>
</evidence>
<reference key="1">
    <citation type="submission" date="2010-11" db="EMBL/GenBank/DDBJ databases">
        <title>The complete genome of Bacteroides helcogenes P 36-108.</title>
        <authorList>
            <consortium name="US DOE Joint Genome Institute (JGI-PGF)"/>
            <person name="Lucas S."/>
            <person name="Copeland A."/>
            <person name="Lapidus A."/>
            <person name="Bruce D."/>
            <person name="Goodwin L."/>
            <person name="Pitluck S."/>
            <person name="Kyrpides N."/>
            <person name="Mavromatis K."/>
            <person name="Ivanova N."/>
            <person name="Zeytun A."/>
            <person name="Brettin T."/>
            <person name="Detter J.C."/>
            <person name="Tapia R."/>
            <person name="Han C."/>
            <person name="Land M."/>
            <person name="Hauser L."/>
            <person name="Markowitz V."/>
            <person name="Cheng J.-F."/>
            <person name="Hugenholtz P."/>
            <person name="Woyke T."/>
            <person name="Wu D."/>
            <person name="Gronow S."/>
            <person name="Wellnitz S."/>
            <person name="Brambilla E."/>
            <person name="Klenk H.-P."/>
            <person name="Eisen J.A."/>
        </authorList>
    </citation>
    <scope>NUCLEOTIDE SEQUENCE</scope>
    <source>
        <strain>P 36-108</strain>
    </source>
</reference>
<evidence type="ECO:0000259" key="6">
    <source>
        <dbReference type="Pfam" id="PF16249"/>
    </source>
</evidence>
<dbReference type="Proteomes" id="UP000008630">
    <property type="component" value="Chromosome"/>
</dbReference>
<dbReference type="InterPro" id="IPR029141">
    <property type="entry name" value="FimA_N"/>
</dbReference>
<dbReference type="RefSeq" id="WP_013548270.1">
    <property type="nucleotide sequence ID" value="NC_014933.1"/>
</dbReference>
<name>E6SWZ5_BACT6</name>
<feature type="domain" description="Major fimbrial subunit protein N-terminal" evidence="5">
    <location>
        <begin position="41"/>
        <end position="156"/>
    </location>
</feature>
<evidence type="ECO:0000256" key="3">
    <source>
        <dbReference type="ARBA" id="ARBA00022729"/>
    </source>
</evidence>
<accession>E6SWZ5</accession>
<dbReference type="PATRIC" id="fig|693979.3.peg.2871"/>
<evidence type="ECO:0000259" key="5">
    <source>
        <dbReference type="Pfam" id="PF06321"/>
    </source>
</evidence>
<reference evidence="7 8" key="2">
    <citation type="journal article" date="2011" name="Stand. Genomic Sci.">
        <title>Complete genome sequence of Bacteroides helcogenes type strain (P 36-108).</title>
        <authorList>
            <person name="Pati A."/>
            <person name="Gronow S."/>
            <person name="Zeytun A."/>
            <person name="Lapidus A."/>
            <person name="Nolan M."/>
            <person name="Hammon N."/>
            <person name="Deshpande S."/>
            <person name="Cheng J.F."/>
            <person name="Tapia R."/>
            <person name="Han C."/>
            <person name="Goodwin L."/>
            <person name="Pitluck S."/>
            <person name="Liolios K."/>
            <person name="Pagani I."/>
            <person name="Ivanova N."/>
            <person name="Mavromatis K."/>
            <person name="Chen A."/>
            <person name="Palaniappan K."/>
            <person name="Land M."/>
            <person name="Hauser L."/>
            <person name="Chang Y.J."/>
            <person name="Jeffries C.D."/>
            <person name="Detter J.C."/>
            <person name="Brambilla E."/>
            <person name="Rohde M."/>
            <person name="Goker M."/>
            <person name="Woyke T."/>
            <person name="Bristow J."/>
            <person name="Eisen J.A."/>
            <person name="Markowitz V."/>
            <person name="Hugenholtz P."/>
            <person name="Kyrpides N.C."/>
            <person name="Klenk H.P."/>
            <person name="Lucas S."/>
        </authorList>
    </citation>
    <scope>NUCLEOTIDE SEQUENCE [LARGE SCALE GENOMIC DNA]</scope>
    <source>
        <strain evidence="8">ATCC 35417 / DSM 20613 / JCM 6297 / CCUG 15421 / P 36-108</strain>
    </source>
</reference>
<gene>
    <name evidence="7" type="ordered locus">Bache_2739</name>
</gene>
<dbReference type="GO" id="GO:0009289">
    <property type="term" value="C:pilus"/>
    <property type="evidence" value="ECO:0007669"/>
    <property type="project" value="UniProtKB-SubCell"/>
</dbReference>
<feature type="domain" description="DUF4906" evidence="6">
    <location>
        <begin position="243"/>
        <end position="319"/>
    </location>
</feature>
<proteinExistence type="inferred from homology"/>
<dbReference type="OrthoDB" id="1164152at2"/>
<dbReference type="EMBL" id="CP002352">
    <property type="protein sequence ID" value="ADV44683.1"/>
    <property type="molecule type" value="Genomic_DNA"/>
</dbReference>
<comment type="subcellular location">
    <subcellularLocation>
        <location evidence="1">Fimbrium</location>
    </subcellularLocation>
</comment>